<accession>A0A2N6CSX5</accession>
<reference evidence="1 2" key="1">
    <citation type="submission" date="2017-11" db="EMBL/GenBank/DDBJ databases">
        <title>Genome-resolved metagenomics identifies genetic mobility, metabolic interactions, and unexpected diversity in perchlorate-reducing communities.</title>
        <authorList>
            <person name="Barnum T.P."/>
            <person name="Figueroa I.A."/>
            <person name="Carlstrom C.I."/>
            <person name="Lucas L.N."/>
            <person name="Engelbrektson A.L."/>
            <person name="Coates J.D."/>
        </authorList>
    </citation>
    <scope>NUCLEOTIDE SEQUENCE [LARGE SCALE GENOMIC DNA]</scope>
    <source>
        <strain evidence="1">BM301</strain>
    </source>
</reference>
<protein>
    <submittedName>
        <fullName evidence="1">Uncharacterized protein</fullName>
    </submittedName>
</protein>
<gene>
    <name evidence="1" type="ORF">C0630_16965</name>
</gene>
<dbReference type="EMBL" id="PKUN01000027">
    <property type="protein sequence ID" value="PLX60213.1"/>
    <property type="molecule type" value="Genomic_DNA"/>
</dbReference>
<dbReference type="STRING" id="1111735.GCA_000428045_03598"/>
<evidence type="ECO:0000313" key="2">
    <source>
        <dbReference type="Proteomes" id="UP000235015"/>
    </source>
</evidence>
<proteinExistence type="predicted"/>
<comment type="caution">
    <text evidence="1">The sequence shown here is derived from an EMBL/GenBank/DDBJ whole genome shotgun (WGS) entry which is preliminary data.</text>
</comment>
<dbReference type="RefSeq" id="WP_273440710.1">
    <property type="nucleotide sequence ID" value="NZ_CAXXYC010000002.1"/>
</dbReference>
<organism evidence="1 2">
    <name type="scientific">Sedimenticola selenatireducens</name>
    <dbReference type="NCBI Taxonomy" id="191960"/>
    <lineage>
        <taxon>Bacteria</taxon>
        <taxon>Pseudomonadati</taxon>
        <taxon>Pseudomonadota</taxon>
        <taxon>Gammaproteobacteria</taxon>
        <taxon>Chromatiales</taxon>
        <taxon>Sedimenticolaceae</taxon>
        <taxon>Sedimenticola</taxon>
    </lineage>
</organism>
<name>A0A2N6CSX5_9GAMM</name>
<sequence>MIQLDEQELRCLKAIANGSSIIVLPCKAPVLEKLIGLGLVEQTPGRRLPMEMVRLVYRLTAAGQSMLSL</sequence>
<dbReference type="Proteomes" id="UP000235015">
    <property type="component" value="Unassembled WGS sequence"/>
</dbReference>
<evidence type="ECO:0000313" key="1">
    <source>
        <dbReference type="EMBL" id="PLX60213.1"/>
    </source>
</evidence>
<dbReference type="AlphaFoldDB" id="A0A2N6CSX5"/>